<proteinExistence type="predicted"/>
<organism evidence="2 3">
    <name type="scientific">Bradyrhizobium cosmicum</name>
    <dbReference type="NCBI Taxonomy" id="1404864"/>
    <lineage>
        <taxon>Bacteria</taxon>
        <taxon>Pseudomonadati</taxon>
        <taxon>Pseudomonadota</taxon>
        <taxon>Alphaproteobacteria</taxon>
        <taxon>Hyphomicrobiales</taxon>
        <taxon>Nitrobacteraceae</taxon>
        <taxon>Bradyrhizobium</taxon>
    </lineage>
</organism>
<dbReference type="AlphaFoldDB" id="A0AAI8MCK4"/>
<evidence type="ECO:0000313" key="3">
    <source>
        <dbReference type="Proteomes" id="UP000007886"/>
    </source>
</evidence>
<protein>
    <submittedName>
        <fullName evidence="2">Uncharacterized protein</fullName>
    </submittedName>
</protein>
<evidence type="ECO:0000256" key="1">
    <source>
        <dbReference type="SAM" id="Phobius"/>
    </source>
</evidence>
<keyword evidence="1" id="KW-1133">Transmembrane helix</keyword>
<evidence type="ECO:0000313" key="2">
    <source>
        <dbReference type="EMBL" id="BAL76019.1"/>
    </source>
</evidence>
<keyword evidence="3" id="KW-1185">Reference proteome</keyword>
<reference evidence="2 3" key="1">
    <citation type="journal article" date="2012" name="Microbes Environ.">
        <title>Complete genome sequence of Bradyrhizobium sp. S23321: insights into symbiosis evolution in soil oligotrophs.</title>
        <authorList>
            <person name="Okubo T."/>
            <person name="Tsukui T."/>
            <person name="Maita H."/>
            <person name="Okamoto S."/>
            <person name="Oshima K."/>
            <person name="Fujisawa T."/>
            <person name="Saito A."/>
            <person name="Futamata H."/>
            <person name="Hattori R."/>
            <person name="Shimomura Y."/>
            <person name="Haruta S."/>
            <person name="Morimoto S."/>
            <person name="Wang Y."/>
            <person name="Sakai Y."/>
            <person name="Hattori M."/>
            <person name="Aizawa S."/>
            <person name="Nagashima K.V.P."/>
            <person name="Masuda S."/>
            <person name="Hattori T."/>
            <person name="Yamashita A."/>
            <person name="Bao Z."/>
            <person name="Hayatsu M."/>
            <person name="Kajiya-Kanegae H."/>
            <person name="Yoshinaga I."/>
            <person name="Sakamoto K."/>
            <person name="Toyota K."/>
            <person name="Nakao M."/>
            <person name="Kohara M."/>
            <person name="Anda M."/>
            <person name="Niwa R."/>
            <person name="Jung-Hwan P."/>
            <person name="Sameshima-Saito R."/>
            <person name="Tokuda S."/>
            <person name="Yamamoto S."/>
            <person name="Yamamoto S."/>
            <person name="Yokoyama T."/>
            <person name="Akutsu T."/>
            <person name="Nakamura Y."/>
            <person name="Nakahira-Yanaka Y."/>
            <person name="Takada Hoshino Y."/>
            <person name="Hirakawa H."/>
            <person name="Mitsui H."/>
            <person name="Terasawa K."/>
            <person name="Itakura M."/>
            <person name="Sato S."/>
            <person name="Ikeda-Ohtsubo W."/>
            <person name="Sakakura N."/>
            <person name="Kaminuma E."/>
            <person name="Minamisawa K."/>
        </authorList>
    </citation>
    <scope>NUCLEOTIDE SEQUENCE [LARGE SCALE GENOMIC DNA]</scope>
    <source>
        <strain evidence="2 3">S23321</strain>
    </source>
</reference>
<sequence>MEELLKALGPWPVAQGVVIGLIVAAAGFWAIRRGLQDSHRDKIDDGIRVVRIEETLTVRVEHTDEEKRWQWEAYKQLGHISKNSFEMVKNAEDGVALLQQVLNSINRLNDTRWNSRQ</sequence>
<keyword evidence="1" id="KW-0812">Transmembrane</keyword>
<dbReference type="Proteomes" id="UP000007886">
    <property type="component" value="Chromosome"/>
</dbReference>
<accession>A0AAI8MCK4</accession>
<keyword evidence="1" id="KW-0472">Membrane</keyword>
<dbReference type="KEGG" id="brs:S23_28070"/>
<dbReference type="RefSeq" id="WP_015685339.1">
    <property type="nucleotide sequence ID" value="NC_017082.1"/>
</dbReference>
<feature type="transmembrane region" description="Helical" evidence="1">
    <location>
        <begin position="12"/>
        <end position="31"/>
    </location>
</feature>
<gene>
    <name evidence="2" type="ORF">S23_28070</name>
</gene>
<dbReference type="EMBL" id="AP012279">
    <property type="protein sequence ID" value="BAL76019.1"/>
    <property type="molecule type" value="Genomic_DNA"/>
</dbReference>
<name>A0AAI8MCK4_9BRAD</name>